<evidence type="ECO:0000313" key="1">
    <source>
        <dbReference type="EMBL" id="RCV44838.1"/>
    </source>
</evidence>
<name>A0A368SR00_SETIT</name>
<reference evidence="1" key="2">
    <citation type="submission" date="2015-07" db="EMBL/GenBank/DDBJ databases">
        <authorList>
            <person name="Noorani M."/>
        </authorList>
    </citation>
    <scope>NUCLEOTIDE SEQUENCE</scope>
    <source>
        <strain evidence="1">Yugu1</strain>
    </source>
</reference>
<protein>
    <submittedName>
        <fullName evidence="1">Uncharacterized protein</fullName>
    </submittedName>
</protein>
<sequence length="168" mass="17901">MARAPVYPPRHASPACARRPSQYLVTVPRPQGGVGSGLSPATRPAEELRADGGRSHGFGLVHAFLVNYWTRQTSRRSSGRGIITRPQVGLPFESSATNTRGVESGDGGRLAAHIVHTYNVLPSRVFAFSHTYGAGGCLSLARSSQPGPVRPWNKASGGDLPSIQHFFS</sequence>
<dbReference type="EMBL" id="CM003536">
    <property type="protein sequence ID" value="RCV44838.1"/>
    <property type="molecule type" value="Genomic_DNA"/>
</dbReference>
<dbReference type="AlphaFoldDB" id="A0A368SR00"/>
<gene>
    <name evidence="1" type="ORF">SETIT_9G406700v2</name>
</gene>
<organism evidence="1">
    <name type="scientific">Setaria italica</name>
    <name type="common">Foxtail millet</name>
    <name type="synonym">Panicum italicum</name>
    <dbReference type="NCBI Taxonomy" id="4555"/>
    <lineage>
        <taxon>Eukaryota</taxon>
        <taxon>Viridiplantae</taxon>
        <taxon>Streptophyta</taxon>
        <taxon>Embryophyta</taxon>
        <taxon>Tracheophyta</taxon>
        <taxon>Spermatophyta</taxon>
        <taxon>Magnoliopsida</taxon>
        <taxon>Liliopsida</taxon>
        <taxon>Poales</taxon>
        <taxon>Poaceae</taxon>
        <taxon>PACMAD clade</taxon>
        <taxon>Panicoideae</taxon>
        <taxon>Panicodae</taxon>
        <taxon>Paniceae</taxon>
        <taxon>Cenchrinae</taxon>
        <taxon>Setaria</taxon>
    </lineage>
</organism>
<accession>A0A368SR00</accession>
<proteinExistence type="predicted"/>
<reference evidence="1" key="1">
    <citation type="journal article" date="2012" name="Nat. Biotechnol.">
        <title>Reference genome sequence of the model plant Setaria.</title>
        <authorList>
            <person name="Bennetzen J.L."/>
            <person name="Schmutz J."/>
            <person name="Wang H."/>
            <person name="Percifield R."/>
            <person name="Hawkins J."/>
            <person name="Pontaroli A.C."/>
            <person name="Estep M."/>
            <person name="Feng L."/>
            <person name="Vaughn J.N."/>
            <person name="Grimwood J."/>
            <person name="Jenkins J."/>
            <person name="Barry K."/>
            <person name="Lindquist E."/>
            <person name="Hellsten U."/>
            <person name="Deshpande S."/>
            <person name="Wang X."/>
            <person name="Wu X."/>
            <person name="Mitros T."/>
            <person name="Triplett J."/>
            <person name="Yang X."/>
            <person name="Ye C.Y."/>
            <person name="Mauro-Herrera M."/>
            <person name="Wang L."/>
            <person name="Li P."/>
            <person name="Sharma M."/>
            <person name="Sharma R."/>
            <person name="Ronald P.C."/>
            <person name="Panaud O."/>
            <person name="Kellogg E.A."/>
            <person name="Brutnell T.P."/>
            <person name="Doust A.N."/>
            <person name="Tuskan G.A."/>
            <person name="Rokhsar D."/>
            <person name="Devos K.M."/>
        </authorList>
    </citation>
    <scope>NUCLEOTIDE SEQUENCE [LARGE SCALE GENOMIC DNA]</scope>
    <source>
        <strain evidence="1">Yugu1</strain>
    </source>
</reference>